<keyword evidence="1" id="KW-0812">Transmembrane</keyword>
<feature type="transmembrane region" description="Helical" evidence="1">
    <location>
        <begin position="35"/>
        <end position="57"/>
    </location>
</feature>
<keyword evidence="3" id="KW-1185">Reference proteome</keyword>
<keyword evidence="1" id="KW-1133">Transmembrane helix</keyword>
<feature type="transmembrane region" description="Helical" evidence="1">
    <location>
        <begin position="12"/>
        <end position="29"/>
    </location>
</feature>
<comment type="caution">
    <text evidence="2">The sequence shown here is derived from an EMBL/GenBank/DDBJ whole genome shotgun (WGS) entry which is preliminary data.</text>
</comment>
<gene>
    <name evidence="2" type="ORF">M5G21_14540</name>
</gene>
<reference evidence="2" key="1">
    <citation type="submission" date="2022-05" db="EMBL/GenBank/DDBJ databases">
        <title>Novel Pseudomonas spp. Isolated from a Rainbow Trout Aquaculture Facility.</title>
        <authorList>
            <person name="Testerman T."/>
            <person name="Graf J."/>
        </authorList>
    </citation>
    <scope>NUCLEOTIDE SEQUENCE</scope>
    <source>
        <strain evidence="2">ID1050</strain>
    </source>
</reference>
<sequence length="167" mass="18691">MRRPLTSTRLLVGLGVLLFVATIGLWVFWLDRIVYFNTLSVMICLVTSPLLAAVAFVMGVRRRNPRLKFTIMDSLEEAISALAVIAVAEFFVLSLLVFFSSTRPGDYIARYEYTSGGKRCSGLQVYDRELEKHIKICHPDALRAGGKVRVEKRSGPLGITVKRAELL</sequence>
<accession>A0ABT5ND45</accession>
<feature type="transmembrane region" description="Helical" evidence="1">
    <location>
        <begin position="78"/>
        <end position="99"/>
    </location>
</feature>
<dbReference type="Proteomes" id="UP001148189">
    <property type="component" value="Unassembled WGS sequence"/>
</dbReference>
<organism evidence="2 3">
    <name type="scientific">Pseudomonas shahriarae</name>
    <dbReference type="NCBI Taxonomy" id="2745512"/>
    <lineage>
        <taxon>Bacteria</taxon>
        <taxon>Pseudomonadati</taxon>
        <taxon>Pseudomonadota</taxon>
        <taxon>Gammaproteobacteria</taxon>
        <taxon>Pseudomonadales</taxon>
        <taxon>Pseudomonadaceae</taxon>
        <taxon>Pseudomonas</taxon>
    </lineage>
</organism>
<evidence type="ECO:0000313" key="3">
    <source>
        <dbReference type="Proteomes" id="UP001148189"/>
    </source>
</evidence>
<dbReference type="RefSeq" id="WP_198818182.1">
    <property type="nucleotide sequence ID" value="NZ_CP181251.1"/>
</dbReference>
<proteinExistence type="predicted"/>
<protein>
    <submittedName>
        <fullName evidence="2">Uncharacterized protein</fullName>
    </submittedName>
</protein>
<dbReference type="EMBL" id="JAMDHD010000023">
    <property type="protein sequence ID" value="MDD0986174.1"/>
    <property type="molecule type" value="Genomic_DNA"/>
</dbReference>
<keyword evidence="1" id="KW-0472">Membrane</keyword>
<name>A0ABT5ND45_9PSED</name>
<evidence type="ECO:0000313" key="2">
    <source>
        <dbReference type="EMBL" id="MDD0986174.1"/>
    </source>
</evidence>
<evidence type="ECO:0000256" key="1">
    <source>
        <dbReference type="SAM" id="Phobius"/>
    </source>
</evidence>